<accession>A0A917Y3J7</accession>
<dbReference type="AlphaFoldDB" id="A0A917Y3J7"/>
<organism evidence="2 3">
    <name type="scientific">Streptomyces albiflavescens</name>
    <dbReference type="NCBI Taxonomy" id="1623582"/>
    <lineage>
        <taxon>Bacteria</taxon>
        <taxon>Bacillati</taxon>
        <taxon>Actinomycetota</taxon>
        <taxon>Actinomycetes</taxon>
        <taxon>Kitasatosporales</taxon>
        <taxon>Streptomycetaceae</taxon>
        <taxon>Streptomyces</taxon>
    </lineage>
</organism>
<keyword evidence="3" id="KW-1185">Reference proteome</keyword>
<feature type="region of interest" description="Disordered" evidence="1">
    <location>
        <begin position="108"/>
        <end position="132"/>
    </location>
</feature>
<sequence length="198" mass="21577">MLVEGQDAVGGHPPQQLGSGAGERLPQRDAEELTIGQDELALAAGTGQAADQGDFPGAAAGEFCVQHRVTAHFHQGSHPHLDERAFLRPAAVSRTPEGGLVRFGVGNIPARSIDGQQPQSPPERPGCRLGGHRLRGRCEQHLQRLGSQPLPGPEQRGLRRNMPVTEQPQTPQSLDEVPHHFQIRSRREKSQPQHEIHH</sequence>
<feature type="region of interest" description="Disordered" evidence="1">
    <location>
        <begin position="144"/>
        <end position="198"/>
    </location>
</feature>
<evidence type="ECO:0000313" key="2">
    <source>
        <dbReference type="EMBL" id="GGN63992.1"/>
    </source>
</evidence>
<evidence type="ECO:0000313" key="3">
    <source>
        <dbReference type="Proteomes" id="UP000600365"/>
    </source>
</evidence>
<feature type="region of interest" description="Disordered" evidence="1">
    <location>
        <begin position="1"/>
        <end position="39"/>
    </location>
</feature>
<gene>
    <name evidence="2" type="ORF">GCM10011579_032880</name>
</gene>
<dbReference type="EMBL" id="BMMM01000005">
    <property type="protein sequence ID" value="GGN63992.1"/>
    <property type="molecule type" value="Genomic_DNA"/>
</dbReference>
<feature type="compositionally biased region" description="Basic and acidic residues" evidence="1">
    <location>
        <begin position="188"/>
        <end position="198"/>
    </location>
</feature>
<proteinExistence type="predicted"/>
<reference evidence="2 3" key="1">
    <citation type="journal article" date="2014" name="Int. J. Syst. Evol. Microbiol.">
        <title>Complete genome sequence of Corynebacterium casei LMG S-19264T (=DSM 44701T), isolated from a smear-ripened cheese.</title>
        <authorList>
            <consortium name="US DOE Joint Genome Institute (JGI-PGF)"/>
            <person name="Walter F."/>
            <person name="Albersmeier A."/>
            <person name="Kalinowski J."/>
            <person name="Ruckert C."/>
        </authorList>
    </citation>
    <scope>NUCLEOTIDE SEQUENCE [LARGE SCALE GENOMIC DNA]</scope>
    <source>
        <strain evidence="2 3">CGMCC 4.7111</strain>
    </source>
</reference>
<name>A0A917Y3J7_9ACTN</name>
<dbReference type="Proteomes" id="UP000600365">
    <property type="component" value="Unassembled WGS sequence"/>
</dbReference>
<evidence type="ECO:0000256" key="1">
    <source>
        <dbReference type="SAM" id="MobiDB-lite"/>
    </source>
</evidence>
<protein>
    <submittedName>
        <fullName evidence="2">Uncharacterized protein</fullName>
    </submittedName>
</protein>
<comment type="caution">
    <text evidence="2">The sequence shown here is derived from an EMBL/GenBank/DDBJ whole genome shotgun (WGS) entry which is preliminary data.</text>
</comment>
<feature type="compositionally biased region" description="Polar residues" evidence="1">
    <location>
        <begin position="164"/>
        <end position="173"/>
    </location>
</feature>